<organism evidence="1 2">
    <name type="scientific">Ooceraea biroi</name>
    <name type="common">Clonal raider ant</name>
    <name type="synonym">Cerapachys biroi</name>
    <dbReference type="NCBI Taxonomy" id="2015173"/>
    <lineage>
        <taxon>Eukaryota</taxon>
        <taxon>Metazoa</taxon>
        <taxon>Ecdysozoa</taxon>
        <taxon>Arthropoda</taxon>
        <taxon>Hexapoda</taxon>
        <taxon>Insecta</taxon>
        <taxon>Pterygota</taxon>
        <taxon>Neoptera</taxon>
        <taxon>Endopterygota</taxon>
        <taxon>Hymenoptera</taxon>
        <taxon>Apocrita</taxon>
        <taxon>Aculeata</taxon>
        <taxon>Formicoidea</taxon>
        <taxon>Formicidae</taxon>
        <taxon>Dorylinae</taxon>
        <taxon>Ooceraea</taxon>
    </lineage>
</organism>
<proteinExistence type="predicted"/>
<dbReference type="Proteomes" id="UP000053097">
    <property type="component" value="Unassembled WGS sequence"/>
</dbReference>
<evidence type="ECO:0000313" key="1">
    <source>
        <dbReference type="EMBL" id="EZA56167.1"/>
    </source>
</evidence>
<gene>
    <name evidence="1" type="ORF">X777_03499</name>
</gene>
<sequence>MTLTSALTIRTSAEDPAAVTQAVPWLLMENLSGLYRGQGPALSPTIRLCIPACLRTSIGSSGTLYKYRSAICNACMYQRYEIIRSFFHFRLTMIDHDENHR</sequence>
<keyword evidence="2" id="KW-1185">Reference proteome</keyword>
<evidence type="ECO:0000313" key="2">
    <source>
        <dbReference type="Proteomes" id="UP000053097"/>
    </source>
</evidence>
<dbReference type="EMBL" id="KK107168">
    <property type="protein sequence ID" value="EZA56167.1"/>
    <property type="molecule type" value="Genomic_DNA"/>
</dbReference>
<reference evidence="1 2" key="1">
    <citation type="journal article" date="2014" name="Curr. Biol.">
        <title>The genome of the clonal raider ant Cerapachys biroi.</title>
        <authorList>
            <person name="Oxley P.R."/>
            <person name="Ji L."/>
            <person name="Fetter-Pruneda I."/>
            <person name="McKenzie S.K."/>
            <person name="Li C."/>
            <person name="Hu H."/>
            <person name="Zhang G."/>
            <person name="Kronauer D.J."/>
        </authorList>
    </citation>
    <scope>NUCLEOTIDE SEQUENCE [LARGE SCALE GENOMIC DNA]</scope>
</reference>
<accession>A0A026WJF0</accession>
<name>A0A026WJF0_OOCBI</name>
<dbReference type="AlphaFoldDB" id="A0A026WJF0"/>
<protein>
    <submittedName>
        <fullName evidence="1">Uncharacterized protein</fullName>
    </submittedName>
</protein>